<dbReference type="OrthoDB" id="2019572at2759"/>
<dbReference type="InterPro" id="IPR015915">
    <property type="entry name" value="Kelch-typ_b-propeller"/>
</dbReference>
<reference evidence="2 3" key="1">
    <citation type="journal article" date="2017" name="Mol. Biol. Evol.">
        <title>The 4-celled Tetrabaena socialis nuclear genome reveals the essential components for genetic control of cell number at the origin of multicellularity in the volvocine lineage.</title>
        <authorList>
            <person name="Featherston J."/>
            <person name="Arakaki Y."/>
            <person name="Hanschen E.R."/>
            <person name="Ferris P.J."/>
            <person name="Michod R.E."/>
            <person name="Olson B.J.S.C."/>
            <person name="Nozaki H."/>
            <person name="Durand P.M."/>
        </authorList>
    </citation>
    <scope>NUCLEOTIDE SEQUENCE [LARGE SCALE GENOMIC DNA]</scope>
    <source>
        <strain evidence="2 3">NIES-571</strain>
    </source>
</reference>
<dbReference type="PANTHER" id="PTHR32208:SF21">
    <property type="entry name" value="LOW QUALITY PROTEIN: ALDEHYDE OXIDASE GLOX-LIKE"/>
    <property type="match status" value="1"/>
</dbReference>
<dbReference type="SUPFAM" id="SSF117281">
    <property type="entry name" value="Kelch motif"/>
    <property type="match status" value="1"/>
</dbReference>
<evidence type="ECO:0000313" key="3">
    <source>
        <dbReference type="Proteomes" id="UP000236333"/>
    </source>
</evidence>
<feature type="chain" id="PRO_5014380356" description="C-type lectin domain-containing protein" evidence="1">
    <location>
        <begin position="27"/>
        <end position="244"/>
    </location>
</feature>
<evidence type="ECO:0000256" key="1">
    <source>
        <dbReference type="SAM" id="SignalP"/>
    </source>
</evidence>
<evidence type="ECO:0000313" key="2">
    <source>
        <dbReference type="EMBL" id="PNH06693.1"/>
    </source>
</evidence>
<accession>A0A2J8A2F4</accession>
<dbReference type="Gene3D" id="2.130.10.80">
    <property type="entry name" value="Galactose oxidase/kelch, beta-propeller"/>
    <property type="match status" value="1"/>
</dbReference>
<comment type="caution">
    <text evidence="2">The sequence shown here is derived from an EMBL/GenBank/DDBJ whole genome shotgun (WGS) entry which is preliminary data.</text>
</comment>
<dbReference type="Proteomes" id="UP000236333">
    <property type="component" value="Unassembled WGS sequence"/>
</dbReference>
<dbReference type="PANTHER" id="PTHR32208">
    <property type="entry name" value="SECRETED PROTEIN-RELATED"/>
    <property type="match status" value="1"/>
</dbReference>
<keyword evidence="3" id="KW-1185">Reference proteome</keyword>
<proteinExistence type="predicted"/>
<feature type="signal peptide" evidence="1">
    <location>
        <begin position="1"/>
        <end position="26"/>
    </location>
</feature>
<evidence type="ECO:0008006" key="4">
    <source>
        <dbReference type="Google" id="ProtNLM"/>
    </source>
</evidence>
<gene>
    <name evidence="2" type="ORF">TSOC_006899</name>
</gene>
<dbReference type="AlphaFoldDB" id="A0A2J8A2F4"/>
<dbReference type="InterPro" id="IPR037293">
    <property type="entry name" value="Gal_Oxidase_central_sf"/>
</dbReference>
<name>A0A2J8A2F4_9CHLO</name>
<protein>
    <recommendedName>
        <fullName evidence="4">C-type lectin domain-containing protein</fullName>
    </recommendedName>
</protein>
<dbReference type="EMBL" id="PGGS01000220">
    <property type="protein sequence ID" value="PNH06693.1"/>
    <property type="molecule type" value="Genomic_DNA"/>
</dbReference>
<keyword evidence="1" id="KW-0732">Signal</keyword>
<sequence length="244" mass="26281">MAAQRVKLFVAFALTLAFAAVGPSSADLATFLAAGGYRYEVFNAITGDLTTWDQAGLKCKQLGGELSPLNPSAPGRGTRPTTSTLDLDTGVATYFNPMYNPGCSGQLTLEDGRIILFGGDTASIVRNMSDGRDGIARFEPSSTTMTRVSKMQKRRWYVLIVGGSGACNAGPIWDFAEVWNPLAPTVPTTKVALPPTFEAAMGYNWYPTILLMRFGHLVWFANTRGAVTDKFFNVIVDLPPIPVA</sequence>
<organism evidence="2 3">
    <name type="scientific">Tetrabaena socialis</name>
    <dbReference type="NCBI Taxonomy" id="47790"/>
    <lineage>
        <taxon>Eukaryota</taxon>
        <taxon>Viridiplantae</taxon>
        <taxon>Chlorophyta</taxon>
        <taxon>core chlorophytes</taxon>
        <taxon>Chlorophyceae</taxon>
        <taxon>CS clade</taxon>
        <taxon>Chlamydomonadales</taxon>
        <taxon>Tetrabaenaceae</taxon>
        <taxon>Tetrabaena</taxon>
    </lineage>
</organism>